<dbReference type="OrthoDB" id="5729110at2"/>
<evidence type="ECO:0000256" key="3">
    <source>
        <dbReference type="SAM" id="MobiDB-lite"/>
    </source>
</evidence>
<accession>A0A4R1GAR3</accession>
<sequence>MNRSNHPGSNSPRSKQTGLIPVITGAGAMFLLSGVLHSQIATANDVDWSSYNRETIEQDILPAYARFAEQTETLESTAAALCSSTDAEHLQQAQDAFTAAQNAWQGISAVQFGPVQFLMRNYSIQYWPDRKSIGRRQLQNTLQMPADTTFDQEFFHQASVSIKGFPALEHLLFSENALEKLNREGVDCRLTAAIASNVNEMAQGIYSDWQSSSEEMLSQESSSDDDESMSDVPELSVNLMKSLVEPIELIRDTKLLAVLGRGAEATYPHRAESWLSEQSLANIRTNLDAAYALYQGESAGLDQMLRAQGHGDIADQIEADFAQLNKELEPLGASLVAALETHYDELKTLTVSLRKLDDSLNSAMQVLGVQLGFNSRDGD</sequence>
<keyword evidence="6" id="KW-1185">Reference proteome</keyword>
<dbReference type="InterPro" id="IPR038352">
    <property type="entry name" value="Imelysin_sf"/>
</dbReference>
<dbReference type="AlphaFoldDB" id="A0A4R1GAR3"/>
<dbReference type="GO" id="GO:0030313">
    <property type="term" value="C:cell envelope"/>
    <property type="evidence" value="ECO:0007669"/>
    <property type="project" value="UniProtKB-SubCell"/>
</dbReference>
<dbReference type="EMBL" id="SMFU01000012">
    <property type="protein sequence ID" value="TCK03585.1"/>
    <property type="molecule type" value="Genomic_DNA"/>
</dbReference>
<keyword evidence="5" id="KW-0449">Lipoprotein</keyword>
<evidence type="ECO:0000256" key="1">
    <source>
        <dbReference type="ARBA" id="ARBA00004196"/>
    </source>
</evidence>
<comment type="caution">
    <text evidence="5">The sequence shown here is derived from an EMBL/GenBank/DDBJ whole genome shotgun (WGS) entry which is preliminary data.</text>
</comment>
<proteinExistence type="predicted"/>
<feature type="region of interest" description="Disordered" evidence="3">
    <location>
        <begin position="213"/>
        <end position="232"/>
    </location>
</feature>
<dbReference type="Gene3D" id="1.20.1420.20">
    <property type="entry name" value="M75 peptidase, HXXE motif"/>
    <property type="match status" value="1"/>
</dbReference>
<name>A0A4R1GAR3_9GAMM</name>
<reference evidence="5 6" key="1">
    <citation type="submission" date="2019-03" db="EMBL/GenBank/DDBJ databases">
        <title>Genomic Encyclopedia of Archaeal and Bacterial Type Strains, Phase II (KMG-II): from individual species to whole genera.</title>
        <authorList>
            <person name="Goeker M."/>
        </authorList>
    </citation>
    <scope>NUCLEOTIDE SEQUENCE [LARGE SCALE GENOMIC DNA]</scope>
    <source>
        <strain evidence="5 6">DSM 27697</strain>
    </source>
</reference>
<feature type="domain" description="Imelysin-like" evidence="4">
    <location>
        <begin position="60"/>
        <end position="342"/>
    </location>
</feature>
<gene>
    <name evidence="5" type="ORF">CLV83_3858</name>
</gene>
<evidence type="ECO:0000313" key="6">
    <source>
        <dbReference type="Proteomes" id="UP000294546"/>
    </source>
</evidence>
<dbReference type="Proteomes" id="UP000294546">
    <property type="component" value="Unassembled WGS sequence"/>
</dbReference>
<dbReference type="Pfam" id="PF09375">
    <property type="entry name" value="Peptidase_M75"/>
    <property type="match status" value="1"/>
</dbReference>
<evidence type="ECO:0000256" key="2">
    <source>
        <dbReference type="ARBA" id="ARBA00022729"/>
    </source>
</evidence>
<dbReference type="InterPro" id="IPR018976">
    <property type="entry name" value="Imelysin-like"/>
</dbReference>
<organism evidence="5 6">
    <name type="scientific">Marinobacterium mangrovicola</name>
    <dbReference type="NCBI Taxonomy" id="1476959"/>
    <lineage>
        <taxon>Bacteria</taxon>
        <taxon>Pseudomonadati</taxon>
        <taxon>Pseudomonadota</taxon>
        <taxon>Gammaproteobacteria</taxon>
        <taxon>Oceanospirillales</taxon>
        <taxon>Oceanospirillaceae</taxon>
        <taxon>Marinobacterium</taxon>
    </lineage>
</organism>
<dbReference type="RefSeq" id="WP_132296361.1">
    <property type="nucleotide sequence ID" value="NZ_SMFU01000012.1"/>
</dbReference>
<comment type="subcellular location">
    <subcellularLocation>
        <location evidence="1">Cell envelope</location>
    </subcellularLocation>
</comment>
<dbReference type="CDD" id="cd14659">
    <property type="entry name" value="Imelysin-like_IPPA"/>
    <property type="match status" value="1"/>
</dbReference>
<evidence type="ECO:0000259" key="4">
    <source>
        <dbReference type="Pfam" id="PF09375"/>
    </source>
</evidence>
<evidence type="ECO:0000313" key="5">
    <source>
        <dbReference type="EMBL" id="TCK03585.1"/>
    </source>
</evidence>
<keyword evidence="2" id="KW-0732">Signal</keyword>
<protein>
    <submittedName>
        <fullName evidence="5">Putative lipoprotein</fullName>
    </submittedName>
</protein>
<dbReference type="InterPro" id="IPR034984">
    <property type="entry name" value="Imelysin-like_IPPA"/>
</dbReference>